<evidence type="ECO:0000256" key="9">
    <source>
        <dbReference type="ARBA" id="ARBA00022842"/>
    </source>
</evidence>
<dbReference type="Proteomes" id="UP000030960">
    <property type="component" value="Unassembled WGS sequence"/>
</dbReference>
<dbReference type="Gene3D" id="3.30.470.30">
    <property type="entry name" value="DNA ligase/mRNA capping enzyme"/>
    <property type="match status" value="1"/>
</dbReference>
<dbReference type="InterPro" id="IPR012340">
    <property type="entry name" value="NA-bd_OB-fold"/>
</dbReference>
<keyword evidence="8" id="KW-0067">ATP-binding</keyword>
<evidence type="ECO:0000256" key="10">
    <source>
        <dbReference type="ARBA" id="ARBA00023172"/>
    </source>
</evidence>
<dbReference type="PANTHER" id="PTHR45674">
    <property type="entry name" value="DNA LIGASE 1/3 FAMILY MEMBER"/>
    <property type="match status" value="1"/>
</dbReference>
<dbReference type="GO" id="GO:0046872">
    <property type="term" value="F:metal ion binding"/>
    <property type="evidence" value="ECO:0007669"/>
    <property type="project" value="UniProtKB-KW"/>
</dbReference>
<keyword evidence="10" id="KW-0233">DNA recombination</keyword>
<evidence type="ECO:0000313" key="16">
    <source>
        <dbReference type="Proteomes" id="UP000030960"/>
    </source>
</evidence>
<dbReference type="PATRIC" id="fig|1515334.3.peg.844"/>
<sequence length="530" mass="60329">MKRFSRLFTEIDQSTKTTVKTKALAEYFTQAPEADKLWCIALFSGRRPKRAVTTTNLREWAAERAGIPLWLLEETYPIVGDLAETIALVLPPPAQASDHSLSHWINVLRDLHDVPLDERKPRILNAWDQLDTTERFLFNKLITGGFRIGVSRKLMTRALAQATGQDEAVLAHKLMGGWTPETTSYHALIEAEDPAADQSRPYPFYLAYQLDEAPETLGAPEDWRAEWKWDGIRGQLIVREQAHHVWSRGEELMTDRFPEFARAADFLPPGTVLDGEIVAWEGTQPMPFSALQPRIGRKTVPKKLLREAPVILLAYDLLEENGADLRDLPLSTRRARLDALLADLPSDAPVRTSPVVPLADWNTLAITRAQARDFRAEGLMLKRRDSPYLSGRKKGDWWKWKLDPLTVDAVMIYAQQGHGRRANLFTDFTFAVWQGNELVPFTKAYSGLTDKEFDAITAWVRKNTQQRFGPVRQVRPEHVFEIAFEGIQPSPRHKSGLALRFPRMSRWRHDKTPQDANTLDDLRALLAAYG</sequence>
<dbReference type="GO" id="GO:0006310">
    <property type="term" value="P:DNA recombination"/>
    <property type="evidence" value="ECO:0007669"/>
    <property type="project" value="UniProtKB-KW"/>
</dbReference>
<reference evidence="15 16" key="1">
    <citation type="submission" date="2014-10" db="EMBL/GenBank/DDBJ databases">
        <title>Genome sequence of Ponticoccus sp. strain UMTAT08 isolated from clonal culture of toxic dinoflagellate Alexandrium tamiyavanichii.</title>
        <authorList>
            <person name="Gan H.Y."/>
            <person name="Muhd D.-D."/>
            <person name="Mohd Noor M.E."/>
            <person name="Yeong Y.S."/>
            <person name="Usup G."/>
        </authorList>
    </citation>
    <scope>NUCLEOTIDE SEQUENCE [LARGE SCALE GENOMIC DNA]</scope>
    <source>
        <strain evidence="15 16">UMTAT08</strain>
    </source>
</reference>
<dbReference type="GO" id="GO:0003910">
    <property type="term" value="F:DNA ligase (ATP) activity"/>
    <property type="evidence" value="ECO:0007669"/>
    <property type="project" value="UniProtKB-EC"/>
</dbReference>
<dbReference type="InterPro" id="IPR016059">
    <property type="entry name" value="DNA_ligase_ATP-dep_CS"/>
</dbReference>
<keyword evidence="2 15" id="KW-0436">Ligase</keyword>
<dbReference type="EMBL" id="JSUQ01000003">
    <property type="protein sequence ID" value="KHQ54247.1"/>
    <property type="molecule type" value="Genomic_DNA"/>
</dbReference>
<keyword evidence="4" id="KW-0235">DNA replication</keyword>
<dbReference type="SUPFAM" id="SSF56091">
    <property type="entry name" value="DNA ligase/mRNA capping enzyme, catalytic domain"/>
    <property type="match status" value="1"/>
</dbReference>
<evidence type="ECO:0000256" key="5">
    <source>
        <dbReference type="ARBA" id="ARBA00022723"/>
    </source>
</evidence>
<dbReference type="GO" id="GO:0006260">
    <property type="term" value="P:DNA replication"/>
    <property type="evidence" value="ECO:0007669"/>
    <property type="project" value="UniProtKB-KW"/>
</dbReference>
<evidence type="ECO:0000256" key="2">
    <source>
        <dbReference type="ARBA" id="ARBA00022598"/>
    </source>
</evidence>
<keyword evidence="9" id="KW-0460">Magnesium</keyword>
<dbReference type="NCBIfam" id="NF006701">
    <property type="entry name" value="PRK09247.1"/>
    <property type="match status" value="1"/>
</dbReference>
<dbReference type="SUPFAM" id="SSF50249">
    <property type="entry name" value="Nucleic acid-binding proteins"/>
    <property type="match status" value="1"/>
</dbReference>
<proteinExistence type="predicted"/>
<dbReference type="CDD" id="cd07972">
    <property type="entry name" value="OBF_DNA_ligase_Arch_LigB"/>
    <property type="match status" value="1"/>
</dbReference>
<keyword evidence="7" id="KW-0227">DNA damage</keyword>
<dbReference type="InterPro" id="IPR012310">
    <property type="entry name" value="DNA_ligase_ATP-dep_cent"/>
</dbReference>
<dbReference type="InterPro" id="IPR050191">
    <property type="entry name" value="ATP-dep_DNA_ligase"/>
</dbReference>
<gene>
    <name evidence="15" type="ORF">OA50_00838</name>
</gene>
<evidence type="ECO:0000259" key="14">
    <source>
        <dbReference type="PROSITE" id="PS50160"/>
    </source>
</evidence>
<feature type="domain" description="ATP-dependent DNA ligase family profile" evidence="14">
    <location>
        <begin position="303"/>
        <end position="434"/>
    </location>
</feature>
<dbReference type="NCBIfam" id="TIGR04120">
    <property type="entry name" value="DNA_lig_bact"/>
    <property type="match status" value="1"/>
</dbReference>
<dbReference type="Pfam" id="PF01068">
    <property type="entry name" value="DNA_ligase_A_M"/>
    <property type="match status" value="1"/>
</dbReference>
<keyword evidence="3" id="KW-0132">Cell division</keyword>
<evidence type="ECO:0000256" key="4">
    <source>
        <dbReference type="ARBA" id="ARBA00022705"/>
    </source>
</evidence>
<dbReference type="Gene3D" id="1.10.3260.10">
    <property type="entry name" value="DNA ligase, ATP-dependent, N-terminal domain"/>
    <property type="match status" value="1"/>
</dbReference>
<dbReference type="InterPro" id="IPR036599">
    <property type="entry name" value="DNA_ligase_N_sf"/>
</dbReference>
<dbReference type="InterPro" id="IPR012309">
    <property type="entry name" value="DNA_ligase_ATP-dep_C"/>
</dbReference>
<evidence type="ECO:0000256" key="3">
    <source>
        <dbReference type="ARBA" id="ARBA00022618"/>
    </source>
</evidence>
<keyword evidence="5" id="KW-0479">Metal-binding</keyword>
<dbReference type="GO" id="GO:0005524">
    <property type="term" value="F:ATP binding"/>
    <property type="evidence" value="ECO:0007669"/>
    <property type="project" value="UniProtKB-KW"/>
</dbReference>
<dbReference type="AlphaFoldDB" id="A0A0B3S1P8"/>
<dbReference type="GO" id="GO:0003677">
    <property type="term" value="F:DNA binding"/>
    <property type="evidence" value="ECO:0007669"/>
    <property type="project" value="InterPro"/>
</dbReference>
<dbReference type="PROSITE" id="PS00697">
    <property type="entry name" value="DNA_LIGASE_A1"/>
    <property type="match status" value="1"/>
</dbReference>
<keyword evidence="12" id="KW-0131">Cell cycle</keyword>
<evidence type="ECO:0000256" key="8">
    <source>
        <dbReference type="ARBA" id="ARBA00022840"/>
    </source>
</evidence>
<dbReference type="STRING" id="561184.SAMN05216376_11754"/>
<organism evidence="15 16">
    <name type="scientific">Mameliella alba</name>
    <dbReference type="NCBI Taxonomy" id="561184"/>
    <lineage>
        <taxon>Bacteria</taxon>
        <taxon>Pseudomonadati</taxon>
        <taxon>Pseudomonadota</taxon>
        <taxon>Alphaproteobacteria</taxon>
        <taxon>Rhodobacterales</taxon>
        <taxon>Roseobacteraceae</taxon>
        <taxon>Mameliella</taxon>
    </lineage>
</organism>
<dbReference type="SUPFAM" id="SSF117018">
    <property type="entry name" value="ATP-dependent DNA ligase DNA-binding domain"/>
    <property type="match status" value="1"/>
</dbReference>
<dbReference type="PROSITE" id="PS50160">
    <property type="entry name" value="DNA_LIGASE_A3"/>
    <property type="match status" value="1"/>
</dbReference>
<protein>
    <recommendedName>
        <fullName evidence="1">DNA ligase (ATP)</fullName>
        <ecNumber evidence="1">6.5.1.1</ecNumber>
    </recommendedName>
</protein>
<keyword evidence="11" id="KW-0234">DNA repair</keyword>
<dbReference type="EC" id="6.5.1.1" evidence="1"/>
<dbReference type="InterPro" id="IPR012308">
    <property type="entry name" value="DNA_ligase_ATP-dep_N"/>
</dbReference>
<keyword evidence="6" id="KW-0547">Nucleotide-binding</keyword>
<dbReference type="Gene3D" id="2.40.50.140">
    <property type="entry name" value="Nucleic acid-binding proteins"/>
    <property type="match status" value="1"/>
</dbReference>
<dbReference type="Pfam" id="PF04675">
    <property type="entry name" value="DNA_ligase_A_N"/>
    <property type="match status" value="1"/>
</dbReference>
<accession>A0A0B3S1P8</accession>
<evidence type="ECO:0000256" key="1">
    <source>
        <dbReference type="ARBA" id="ARBA00012727"/>
    </source>
</evidence>
<evidence type="ECO:0000256" key="13">
    <source>
        <dbReference type="ARBA" id="ARBA00034003"/>
    </source>
</evidence>
<name>A0A0B3S1P8_9RHOB</name>
<dbReference type="PANTHER" id="PTHR45674:SF13">
    <property type="entry name" value="DNA LIGASE-RELATED"/>
    <property type="match status" value="1"/>
</dbReference>
<dbReference type="OrthoDB" id="9767858at2"/>
<evidence type="ECO:0000256" key="12">
    <source>
        <dbReference type="ARBA" id="ARBA00023306"/>
    </source>
</evidence>
<dbReference type="Pfam" id="PF04679">
    <property type="entry name" value="DNA_ligase_A_C"/>
    <property type="match status" value="1"/>
</dbReference>
<dbReference type="GO" id="GO:0006281">
    <property type="term" value="P:DNA repair"/>
    <property type="evidence" value="ECO:0007669"/>
    <property type="project" value="UniProtKB-KW"/>
</dbReference>
<dbReference type="InterPro" id="IPR026333">
    <property type="entry name" value="ATP_dep_DNA_lig_pp_1105_fam"/>
</dbReference>
<evidence type="ECO:0000256" key="11">
    <source>
        <dbReference type="ARBA" id="ARBA00023204"/>
    </source>
</evidence>
<evidence type="ECO:0000313" key="15">
    <source>
        <dbReference type="EMBL" id="KHQ54247.1"/>
    </source>
</evidence>
<dbReference type="CDD" id="cd07897">
    <property type="entry name" value="Adenylation_DNA_ligase_Bac1"/>
    <property type="match status" value="1"/>
</dbReference>
<evidence type="ECO:0000256" key="6">
    <source>
        <dbReference type="ARBA" id="ARBA00022741"/>
    </source>
</evidence>
<dbReference type="RefSeq" id="WP_043137781.1">
    <property type="nucleotide sequence ID" value="NZ_JSUQ01000003.1"/>
</dbReference>
<comment type="catalytic activity">
    <reaction evidence="13">
        <text>ATP + (deoxyribonucleotide)n-3'-hydroxyl + 5'-phospho-(deoxyribonucleotide)m = (deoxyribonucleotide)n+m + AMP + diphosphate.</text>
        <dbReference type="EC" id="6.5.1.1"/>
    </reaction>
</comment>
<evidence type="ECO:0000256" key="7">
    <source>
        <dbReference type="ARBA" id="ARBA00022763"/>
    </source>
</evidence>
<dbReference type="GO" id="GO:0051301">
    <property type="term" value="P:cell division"/>
    <property type="evidence" value="ECO:0007669"/>
    <property type="project" value="UniProtKB-KW"/>
</dbReference>
<keyword evidence="16" id="KW-1185">Reference proteome</keyword>
<comment type="caution">
    <text evidence="15">The sequence shown here is derived from an EMBL/GenBank/DDBJ whole genome shotgun (WGS) entry which is preliminary data.</text>
</comment>